<accession>A0AAP0QD52</accession>
<dbReference type="AlphaFoldDB" id="A0AAP0QD52"/>
<comment type="caution">
    <text evidence="1">The sequence shown here is derived from an EMBL/GenBank/DDBJ whole genome shotgun (WGS) entry which is preliminary data.</text>
</comment>
<protein>
    <submittedName>
        <fullName evidence="1">Uncharacterized protein</fullName>
    </submittedName>
</protein>
<gene>
    <name evidence="1" type="ORF">WN944_026305</name>
</gene>
<name>A0AAP0QD52_9ROSI</name>
<proteinExistence type="predicted"/>
<organism evidence="1 2">
    <name type="scientific">Citrus x changshan-huyou</name>
    <dbReference type="NCBI Taxonomy" id="2935761"/>
    <lineage>
        <taxon>Eukaryota</taxon>
        <taxon>Viridiplantae</taxon>
        <taxon>Streptophyta</taxon>
        <taxon>Embryophyta</taxon>
        <taxon>Tracheophyta</taxon>
        <taxon>Spermatophyta</taxon>
        <taxon>Magnoliopsida</taxon>
        <taxon>eudicotyledons</taxon>
        <taxon>Gunneridae</taxon>
        <taxon>Pentapetalae</taxon>
        <taxon>rosids</taxon>
        <taxon>malvids</taxon>
        <taxon>Sapindales</taxon>
        <taxon>Rutaceae</taxon>
        <taxon>Aurantioideae</taxon>
        <taxon>Citrus</taxon>
    </lineage>
</organism>
<evidence type="ECO:0000313" key="2">
    <source>
        <dbReference type="Proteomes" id="UP001428341"/>
    </source>
</evidence>
<reference evidence="1 2" key="1">
    <citation type="submission" date="2024-05" db="EMBL/GenBank/DDBJ databases">
        <title>Haplotype-resolved chromosome-level genome assembly of Huyou (Citrus changshanensis).</title>
        <authorList>
            <person name="Miao C."/>
            <person name="Chen W."/>
            <person name="Wu Y."/>
            <person name="Wang L."/>
            <person name="Zhao S."/>
            <person name="Grierson D."/>
            <person name="Xu C."/>
            <person name="Chen K."/>
        </authorList>
    </citation>
    <scope>NUCLEOTIDE SEQUENCE [LARGE SCALE GENOMIC DNA]</scope>
    <source>
        <strain evidence="1">01-14</strain>
        <tissue evidence="1">Leaf</tissue>
    </source>
</reference>
<dbReference type="Proteomes" id="UP001428341">
    <property type="component" value="Unassembled WGS sequence"/>
</dbReference>
<keyword evidence="2" id="KW-1185">Reference proteome</keyword>
<sequence>MVSFHVGQLRNLLENNSLARSLIDEGDAKGNTPLHVLAAVRPKEFHVLKSQRIACQIEKAKLVGLPNSKKQSWSAKQFQKTKLGVEKLVHAIPDPAQRFDKLNPTWSRMHSINREAFCNCKYPNLREVESNCKSCSISNCSTHVSATSGIKADGSYLGGYGTIHVYGTVHESSVNKGDKSLRILVFNWDRVPVQSPGNFPGAFIHAK</sequence>
<dbReference type="EMBL" id="JBCGBO010000024">
    <property type="protein sequence ID" value="KAK9183156.1"/>
    <property type="molecule type" value="Genomic_DNA"/>
</dbReference>
<evidence type="ECO:0000313" key="1">
    <source>
        <dbReference type="EMBL" id="KAK9183156.1"/>
    </source>
</evidence>